<accession>A0A0Q9Z6R0</accession>
<dbReference type="InterPro" id="IPR013597">
    <property type="entry name" value="Mat_intron_G2"/>
</dbReference>
<reference evidence="3" key="1">
    <citation type="submission" date="2015-10" db="EMBL/GenBank/DDBJ databases">
        <title>Draft genome sequence of Salegentibacter mishustinae KCTC 12263.</title>
        <authorList>
            <person name="Lin W."/>
            <person name="Zheng Q."/>
        </authorList>
    </citation>
    <scope>NUCLEOTIDE SEQUENCE [LARGE SCALE GENOMIC DNA]</scope>
    <source>
        <strain evidence="3">KCTC 12263</strain>
    </source>
</reference>
<proteinExistence type="inferred from homology"/>
<comment type="caution">
    <text evidence="3">The sequence shown here is derived from an EMBL/GenBank/DDBJ whole genome shotgun (WGS) entry which is preliminary data.</text>
</comment>
<gene>
    <name evidence="3" type="ORF">APR42_07730</name>
</gene>
<dbReference type="RefSeq" id="WP_013073370.1">
    <property type="nucleotide sequence ID" value="NZ_BMWR01000001.1"/>
</dbReference>
<dbReference type="Proteomes" id="UP000051643">
    <property type="component" value="Unassembled WGS sequence"/>
</dbReference>
<organism evidence="3 4">
    <name type="scientific">Salegentibacter mishustinae</name>
    <dbReference type="NCBI Taxonomy" id="270918"/>
    <lineage>
        <taxon>Bacteria</taxon>
        <taxon>Pseudomonadati</taxon>
        <taxon>Bacteroidota</taxon>
        <taxon>Flavobacteriia</taxon>
        <taxon>Flavobacteriales</taxon>
        <taxon>Flavobacteriaceae</taxon>
        <taxon>Salegentibacter</taxon>
    </lineage>
</organism>
<dbReference type="PROSITE" id="PS50878">
    <property type="entry name" value="RT_POL"/>
    <property type="match status" value="1"/>
</dbReference>
<evidence type="ECO:0000256" key="1">
    <source>
        <dbReference type="ARBA" id="ARBA00034120"/>
    </source>
</evidence>
<dbReference type="EMBL" id="LKTP01000023">
    <property type="protein sequence ID" value="KRG28652.1"/>
    <property type="molecule type" value="Genomic_DNA"/>
</dbReference>
<name>A0A0Q9Z6R0_9FLAO</name>
<dbReference type="PANTHER" id="PTHR34047:SF3">
    <property type="entry name" value="BLR2052 PROTEIN"/>
    <property type="match status" value="1"/>
</dbReference>
<evidence type="ECO:0000313" key="3">
    <source>
        <dbReference type="EMBL" id="KRG28652.1"/>
    </source>
</evidence>
<dbReference type="Pfam" id="PF00078">
    <property type="entry name" value="RVT_1"/>
    <property type="match status" value="1"/>
</dbReference>
<dbReference type="InterPro" id="IPR000477">
    <property type="entry name" value="RT_dom"/>
</dbReference>
<dbReference type="CDD" id="cd01651">
    <property type="entry name" value="RT_G2_intron"/>
    <property type="match status" value="1"/>
</dbReference>
<dbReference type="AlphaFoldDB" id="A0A0Q9Z6R0"/>
<sequence>MIDYYETKQHPITKKMVLDAYKKVKSKKGSAGVDGQSLQNFRENLSGNLYKIWNRMTSGSYFPPVVKEVRITKKTGGFRSLGIPTVSDRIAQQVIKSYLEPKVESSFHQNSYGYRPRKSAHQALEKTVSRCGYYSWVVDLDIRGFFDNIDHTLLMKAVERYTKEKWVLMYIGRWLKTGVSREGEITDRIKGTPQGGVISPLLANIFLHFAFDKWMQIHHSNMPFERYCDDAIIHCTSEKQAYFIREAVSKRMKACKLELNSEKTHIVYCKNHVHSESHKNTSFDFLGYTFRPLRRPTKNGWKLTYFPVMSHASKKEARRRLKKVVNRKFRGSIQELAQIINPMIRGWYQYFCKYSKWTTRGLWYWLNRKIVRWIRRYRKRSRVQARKWLKNVYKTNPQLFEHWKPVLDIKPY</sequence>
<comment type="similarity">
    <text evidence="1">Belongs to the bacterial reverse transcriptase family.</text>
</comment>
<dbReference type="NCBIfam" id="TIGR04416">
    <property type="entry name" value="group_II_RT_mat"/>
    <property type="match status" value="1"/>
</dbReference>
<evidence type="ECO:0000313" key="4">
    <source>
        <dbReference type="Proteomes" id="UP000051643"/>
    </source>
</evidence>
<dbReference type="Pfam" id="PF08388">
    <property type="entry name" value="GIIM"/>
    <property type="match status" value="1"/>
</dbReference>
<dbReference type="InterPro" id="IPR051083">
    <property type="entry name" value="GrpII_Intron_Splice-Mob/Def"/>
</dbReference>
<dbReference type="SUPFAM" id="SSF56672">
    <property type="entry name" value="DNA/RNA polymerases"/>
    <property type="match status" value="1"/>
</dbReference>
<dbReference type="InterPro" id="IPR043502">
    <property type="entry name" value="DNA/RNA_pol_sf"/>
</dbReference>
<keyword evidence="4" id="KW-1185">Reference proteome</keyword>
<evidence type="ECO:0000259" key="2">
    <source>
        <dbReference type="PROSITE" id="PS50878"/>
    </source>
</evidence>
<dbReference type="PANTHER" id="PTHR34047">
    <property type="entry name" value="NUCLEAR INTRON MATURASE 1, MITOCHONDRIAL-RELATED"/>
    <property type="match status" value="1"/>
</dbReference>
<dbReference type="InterPro" id="IPR030931">
    <property type="entry name" value="Group_II_RT_mat"/>
</dbReference>
<feature type="domain" description="Reverse transcriptase" evidence="2">
    <location>
        <begin position="52"/>
        <end position="290"/>
    </location>
</feature>
<dbReference type="STRING" id="270918.APR42_07730"/>
<protein>
    <recommendedName>
        <fullName evidence="2">Reverse transcriptase domain-containing protein</fullName>
    </recommendedName>
</protein>
<dbReference type="OrthoDB" id="9780724at2"/>